<name>A0A0D4CK04_LIMMU</name>
<dbReference type="RefSeq" id="WP_006499856.1">
    <property type="nucleotide sequence ID" value="NZ_CP011013.1"/>
</dbReference>
<protein>
    <submittedName>
        <fullName evidence="1">Uncharacterized protein</fullName>
    </submittedName>
</protein>
<sequence>MIISEKLARLLNVKKGSSIKLKDASGKWRTMKVAGIMEMYIGHYVLMSPQAYQKIFHQSYQTNAQLITLKKALSCSRSRNA</sequence>
<reference evidence="1 2" key="1">
    <citation type="journal article" date="2012" name="J. Bacteriol.">
        <title>Genome sequence of Lactobacillus mucosae LM1, isolated from piglet feces.</title>
        <authorList>
            <person name="Lee J.H."/>
            <person name="Valeriano V.D."/>
            <person name="Shin Y.R."/>
            <person name="Chae J.P."/>
            <person name="Kim G.B."/>
            <person name="Ham J.S."/>
            <person name="Chun J."/>
            <person name="Kang D.K."/>
        </authorList>
    </citation>
    <scope>NUCLEOTIDE SEQUENCE [LARGE SCALE GENOMIC DNA]</scope>
    <source>
        <strain evidence="1 2">LM1</strain>
    </source>
</reference>
<evidence type="ECO:0000313" key="1">
    <source>
        <dbReference type="EMBL" id="AJT50453.1"/>
    </source>
</evidence>
<organism evidence="1 2">
    <name type="scientific">Limosilactobacillus mucosae LM1</name>
    <dbReference type="NCBI Taxonomy" id="1130798"/>
    <lineage>
        <taxon>Bacteria</taxon>
        <taxon>Bacillati</taxon>
        <taxon>Bacillota</taxon>
        <taxon>Bacilli</taxon>
        <taxon>Lactobacillales</taxon>
        <taxon>Lactobacillaceae</taxon>
        <taxon>Limosilactobacillus</taxon>
    </lineage>
</organism>
<evidence type="ECO:0000313" key="2">
    <source>
        <dbReference type="Proteomes" id="UP000003645"/>
    </source>
</evidence>
<dbReference type="AlphaFoldDB" id="A0A0D4CK04"/>
<dbReference type="EMBL" id="CP011013">
    <property type="protein sequence ID" value="AJT50453.1"/>
    <property type="molecule type" value="Genomic_DNA"/>
</dbReference>
<gene>
    <name evidence="1" type="ORF">LBLM1_04930</name>
</gene>
<dbReference type="KEGG" id="lmu:LBLM1_04930"/>
<dbReference type="HOGENOM" id="CLU_2569532_0_0_9"/>
<dbReference type="Proteomes" id="UP000003645">
    <property type="component" value="Chromosome"/>
</dbReference>
<accession>A0A0D4CK04</accession>
<dbReference type="STRING" id="1130798.LBLM1_04930"/>
<keyword evidence="2" id="KW-1185">Reference proteome</keyword>
<proteinExistence type="predicted"/>